<dbReference type="Proteomes" id="UP000748756">
    <property type="component" value="Unassembled WGS sequence"/>
</dbReference>
<proteinExistence type="predicted"/>
<dbReference type="AlphaFoldDB" id="A0A9P5RAY8"/>
<dbReference type="EMBL" id="JAAAUQ010002278">
    <property type="protein sequence ID" value="KAF9125402.1"/>
    <property type="molecule type" value="Genomic_DNA"/>
</dbReference>
<sequence>MRFCSKHKHIYKNVVDLACDECLAVMSSQTAYDGEFEPEEFLSYMGAEDWVRISFYIARNGVIDTQVRARTKAKTPDETKIPLPNDCLAFQEITQSDLVDATYMYAIFSNPLNKKELHSWITCLWLNYCRIEMGFFYRADAKSDLSEFWKYALHAVQKDPLFREETKFLWEKIIYGIMSRDIVGLKNIPSSVYRKFPTSDLLAWRAYHGGPITNHCAYEIVSKRKHTYEELLFFAVLSSAAHDSICMDDDEISGDTINSAKVLRLSGICPRRAIRDILQSGIEDGHKIVICGYYAGTMASNRWNTTGDYSLIDVPCFCQHEADNGIHTLVPSSLASCFEHPLVFQARCDCGRGKTDNIRQIATQQEHGCICQTEMVASVLQKACE</sequence>
<organism evidence="1 2">
    <name type="scientific">Linnemannia schmuckeri</name>
    <dbReference type="NCBI Taxonomy" id="64567"/>
    <lineage>
        <taxon>Eukaryota</taxon>
        <taxon>Fungi</taxon>
        <taxon>Fungi incertae sedis</taxon>
        <taxon>Mucoromycota</taxon>
        <taxon>Mortierellomycotina</taxon>
        <taxon>Mortierellomycetes</taxon>
        <taxon>Mortierellales</taxon>
        <taxon>Mortierellaceae</taxon>
        <taxon>Linnemannia</taxon>
    </lineage>
</organism>
<keyword evidence="2" id="KW-1185">Reference proteome</keyword>
<reference evidence="1" key="1">
    <citation type="journal article" date="2020" name="Fungal Divers.">
        <title>Resolving the Mortierellaceae phylogeny through synthesis of multi-gene phylogenetics and phylogenomics.</title>
        <authorList>
            <person name="Vandepol N."/>
            <person name="Liber J."/>
            <person name="Desiro A."/>
            <person name="Na H."/>
            <person name="Kennedy M."/>
            <person name="Barry K."/>
            <person name="Grigoriev I.V."/>
            <person name="Miller A.N."/>
            <person name="O'Donnell K."/>
            <person name="Stajich J.E."/>
            <person name="Bonito G."/>
        </authorList>
    </citation>
    <scope>NUCLEOTIDE SEQUENCE</scope>
    <source>
        <strain evidence="1">NRRL 6426</strain>
    </source>
</reference>
<comment type="caution">
    <text evidence="1">The sequence shown here is derived from an EMBL/GenBank/DDBJ whole genome shotgun (WGS) entry which is preliminary data.</text>
</comment>
<gene>
    <name evidence="1" type="ORF">BG015_004902</name>
</gene>
<protein>
    <submittedName>
        <fullName evidence="1">Uncharacterized protein</fullName>
    </submittedName>
</protein>
<evidence type="ECO:0000313" key="1">
    <source>
        <dbReference type="EMBL" id="KAF9125402.1"/>
    </source>
</evidence>
<evidence type="ECO:0000313" key="2">
    <source>
        <dbReference type="Proteomes" id="UP000748756"/>
    </source>
</evidence>
<dbReference type="OrthoDB" id="2315429at2759"/>
<name>A0A9P5RAY8_9FUNG</name>
<accession>A0A9P5RAY8</accession>